<dbReference type="PANTHER" id="PTHR39569:SF1">
    <property type="entry name" value="INORGANIC TRIPHOSPHATASE"/>
    <property type="match status" value="1"/>
</dbReference>
<dbReference type="PROSITE" id="PS51707">
    <property type="entry name" value="CYTH"/>
    <property type="match status" value="1"/>
</dbReference>
<comment type="caution">
    <text evidence="2">The sequence shown here is derived from an EMBL/GenBank/DDBJ whole genome shotgun (WGS) entry which is preliminary data.</text>
</comment>
<dbReference type="Pfam" id="PF01928">
    <property type="entry name" value="CYTH"/>
    <property type="match status" value="1"/>
</dbReference>
<dbReference type="InterPro" id="IPR033469">
    <property type="entry name" value="CYTH-like_dom_sf"/>
</dbReference>
<accession>A0ABU1GUM6</accession>
<dbReference type="Proteomes" id="UP001269375">
    <property type="component" value="Unassembled WGS sequence"/>
</dbReference>
<proteinExistence type="predicted"/>
<evidence type="ECO:0000313" key="3">
    <source>
        <dbReference type="Proteomes" id="UP001269375"/>
    </source>
</evidence>
<dbReference type="SMART" id="SM01118">
    <property type="entry name" value="CYTH"/>
    <property type="match status" value="1"/>
</dbReference>
<dbReference type="SUPFAM" id="SSF55154">
    <property type="entry name" value="CYTH-like phosphatases"/>
    <property type="match status" value="1"/>
</dbReference>
<dbReference type="InterPro" id="IPR039013">
    <property type="entry name" value="YgiF"/>
</dbReference>
<organism evidence="2 3">
    <name type="scientific">Larsenimonas suaedae</name>
    <dbReference type="NCBI Taxonomy" id="1851019"/>
    <lineage>
        <taxon>Bacteria</taxon>
        <taxon>Pseudomonadati</taxon>
        <taxon>Pseudomonadota</taxon>
        <taxon>Gammaproteobacteria</taxon>
        <taxon>Oceanospirillales</taxon>
        <taxon>Halomonadaceae</taxon>
        <taxon>Larsenimonas</taxon>
    </lineage>
</organism>
<dbReference type="CDD" id="cd07756">
    <property type="entry name" value="CYTH-like_Pase_CHAD"/>
    <property type="match status" value="1"/>
</dbReference>
<sequence>MAIETELKLQTTPDARDALMAHPLLSGLNAKHQWLQNTYYDTPEARLNALKMALRLRVTEHEIVQTLKTAGRETGGISQRGEWEWVRPAPELDTKVLNDLEAVELDQAILDALEPVFTTDFTRTSWALEYEGVPIEVAFDQGHIEAHGRRCSICEVELELKRETTDAIGVLARLATALSEATPLRPANASKAARAGRLAANHWPLPPLTPTDDCGQFDTLTAALDAFSDSDDPTHLSRAVKSADVLATSDEPSVADAGRTLSRALRDGSPLTHEASLAGLALLTHCYST</sequence>
<keyword evidence="3" id="KW-1185">Reference proteome</keyword>
<dbReference type="InterPro" id="IPR023577">
    <property type="entry name" value="CYTH_domain"/>
</dbReference>
<dbReference type="RefSeq" id="WP_251591530.1">
    <property type="nucleotide sequence ID" value="NZ_JAMLJI010000001.1"/>
</dbReference>
<name>A0ABU1GUM6_9GAMM</name>
<protein>
    <submittedName>
        <fullName evidence="2">CYTH domain-containing protein</fullName>
    </submittedName>
</protein>
<feature type="domain" description="CYTH" evidence="1">
    <location>
        <begin position="1"/>
        <end position="202"/>
    </location>
</feature>
<dbReference type="EMBL" id="JARWAO010000002">
    <property type="protein sequence ID" value="MDR5895510.1"/>
    <property type="molecule type" value="Genomic_DNA"/>
</dbReference>
<evidence type="ECO:0000313" key="2">
    <source>
        <dbReference type="EMBL" id="MDR5895510.1"/>
    </source>
</evidence>
<reference evidence="2 3" key="1">
    <citation type="submission" date="2023-04" db="EMBL/GenBank/DDBJ databases">
        <title>A long-awaited taxogenomic arrangement of the family Halomonadaceae.</title>
        <authorList>
            <person name="De La Haba R."/>
            <person name="Chuvochina M."/>
            <person name="Wittouck S."/>
            <person name="Arahal D.R."/>
            <person name="Sanchez-Porro C."/>
            <person name="Hugenholtz P."/>
            <person name="Ventosa A."/>
        </authorList>
    </citation>
    <scope>NUCLEOTIDE SEQUENCE [LARGE SCALE GENOMIC DNA]</scope>
    <source>
        <strain evidence="2 3">DSM 22428</strain>
    </source>
</reference>
<gene>
    <name evidence="2" type="ORF">QC825_05425</name>
</gene>
<evidence type="ECO:0000259" key="1">
    <source>
        <dbReference type="PROSITE" id="PS51707"/>
    </source>
</evidence>
<dbReference type="PANTHER" id="PTHR39569">
    <property type="entry name" value="INORGANIC TRIPHOSPHATASE"/>
    <property type="match status" value="1"/>
</dbReference>
<dbReference type="Gene3D" id="2.40.320.10">
    <property type="entry name" value="Hypothetical Protein Pfu-838710-001"/>
    <property type="match status" value="1"/>
</dbReference>